<evidence type="ECO:0000313" key="4">
    <source>
        <dbReference type="Proteomes" id="UP000694941"/>
    </source>
</evidence>
<gene>
    <name evidence="5" type="primary">LOC106460373</name>
</gene>
<dbReference type="RefSeq" id="XP_022242788.1">
    <property type="nucleotide sequence ID" value="XM_022387080.1"/>
</dbReference>
<dbReference type="PANTHER" id="PTHR12345">
    <property type="entry name" value="SYNTENIN RELATED"/>
    <property type="match status" value="1"/>
</dbReference>
<keyword evidence="4" id="KW-1185">Reference proteome</keyword>
<feature type="region of interest" description="Disordered" evidence="2">
    <location>
        <begin position="402"/>
        <end position="426"/>
    </location>
</feature>
<protein>
    <submittedName>
        <fullName evidence="5">Uncharacterized protein LOC106460373</fullName>
    </submittedName>
</protein>
<feature type="compositionally biased region" description="Polar residues" evidence="2">
    <location>
        <begin position="353"/>
        <end position="371"/>
    </location>
</feature>
<dbReference type="Gene3D" id="2.30.29.30">
    <property type="entry name" value="Pleckstrin-homology domain (PH domain)/Phosphotyrosine-binding domain (PTB)"/>
    <property type="match status" value="1"/>
</dbReference>
<feature type="compositionally biased region" description="Polar residues" evidence="2">
    <location>
        <begin position="285"/>
        <end position="295"/>
    </location>
</feature>
<sequence>MSQLRDEDLQLSQVMPNGVDEQVRVQFGVNSDGNIRVNLNINVGTGLQEQSESNTSSVQQESVDSNANNNESVYEIYKNGWLKKNPTFESRRKPFVKVPKPEKFWVIFCVHDDKEPKLEFYDNRRSAYSHKPIFNYALMNCLHISPSIVASEEDYEFVITLDKQVVRLAATSREQMTEWLDTIREKLRDLGILEPKDNVYSKEPLVYPKRPVQIVNNSQVQVGVIPRQLRDPNSPLPPVPNQIDDTVISTESPVFSSPVASGLSVSRNIFSFDFVTSALYNRNGSSDRVTINEGSHLSRARRERSTTESGTPVVNSLIYESVFPNLATYTSSSRTNRCRSESEASGEVRRPETSFTHSISSSDNQDHSVSGVINTFSRSPLVSREISSQHGEPSFSGQFAEMVDPESESGSSVHAVNPPPLDDRRPMSLKESQVLRLQKEIAHKGGVRLVLRKKDCVNALALVEVFGNIWIAGWKQKDHPLLHNTFHIGDRVFSIAGCKVTSVSEAHKTIKHEPLSVEFIIHRVPFGQVFAIKREFDGQDLGLVRDGNTAEISEVKPNGLAAHHGLPIKAPAVQGDAQSNWVLTEINHRPLNLFFKNSEIYDRLNAVGKDISILVQPYDFVKIMKKQLKGLRNYKEYIVQ</sequence>
<evidence type="ECO:0000256" key="1">
    <source>
        <dbReference type="ARBA" id="ARBA00022737"/>
    </source>
</evidence>
<dbReference type="SUPFAM" id="SSF50729">
    <property type="entry name" value="PH domain-like"/>
    <property type="match status" value="1"/>
</dbReference>
<feature type="region of interest" description="Disordered" evidence="2">
    <location>
        <begin position="330"/>
        <end position="371"/>
    </location>
</feature>
<evidence type="ECO:0000259" key="3">
    <source>
        <dbReference type="PROSITE" id="PS50003"/>
    </source>
</evidence>
<dbReference type="GeneID" id="106460373"/>
<feature type="compositionally biased region" description="Basic and acidic residues" evidence="2">
    <location>
        <begin position="338"/>
        <end position="352"/>
    </location>
</feature>
<dbReference type="Proteomes" id="UP000694941">
    <property type="component" value="Unplaced"/>
</dbReference>
<dbReference type="SMART" id="SM00233">
    <property type="entry name" value="PH"/>
    <property type="match status" value="1"/>
</dbReference>
<accession>A0ABM1SGN3</accession>
<dbReference type="InterPro" id="IPR051230">
    <property type="entry name" value="APP-Binding"/>
</dbReference>
<organism evidence="4 5">
    <name type="scientific">Limulus polyphemus</name>
    <name type="common">Atlantic horseshoe crab</name>
    <dbReference type="NCBI Taxonomy" id="6850"/>
    <lineage>
        <taxon>Eukaryota</taxon>
        <taxon>Metazoa</taxon>
        <taxon>Ecdysozoa</taxon>
        <taxon>Arthropoda</taxon>
        <taxon>Chelicerata</taxon>
        <taxon>Merostomata</taxon>
        <taxon>Xiphosura</taxon>
        <taxon>Limulidae</taxon>
        <taxon>Limulus</taxon>
    </lineage>
</organism>
<evidence type="ECO:0000313" key="5">
    <source>
        <dbReference type="RefSeq" id="XP_022242788.1"/>
    </source>
</evidence>
<dbReference type="PROSITE" id="PS50003">
    <property type="entry name" value="PH_DOMAIN"/>
    <property type="match status" value="1"/>
</dbReference>
<dbReference type="InterPro" id="IPR001849">
    <property type="entry name" value="PH_domain"/>
</dbReference>
<reference evidence="5" key="1">
    <citation type="submission" date="2025-08" db="UniProtKB">
        <authorList>
            <consortium name="RefSeq"/>
        </authorList>
    </citation>
    <scope>IDENTIFICATION</scope>
    <source>
        <tissue evidence="5">Muscle</tissue>
    </source>
</reference>
<proteinExistence type="predicted"/>
<keyword evidence="1" id="KW-0677">Repeat</keyword>
<dbReference type="InterPro" id="IPR011993">
    <property type="entry name" value="PH-like_dom_sf"/>
</dbReference>
<dbReference type="Pfam" id="PF00169">
    <property type="entry name" value="PH"/>
    <property type="match status" value="1"/>
</dbReference>
<feature type="domain" description="PH" evidence="3">
    <location>
        <begin position="75"/>
        <end position="188"/>
    </location>
</feature>
<name>A0ABM1SGN3_LIMPO</name>
<feature type="region of interest" description="Disordered" evidence="2">
    <location>
        <begin position="285"/>
        <end position="311"/>
    </location>
</feature>
<dbReference type="PANTHER" id="PTHR12345:SF11">
    <property type="entry name" value="FI13065P"/>
    <property type="match status" value="1"/>
</dbReference>
<evidence type="ECO:0000256" key="2">
    <source>
        <dbReference type="SAM" id="MobiDB-lite"/>
    </source>
</evidence>